<evidence type="ECO:0000313" key="3">
    <source>
        <dbReference type="Proteomes" id="UP000001055"/>
    </source>
</evidence>
<dbReference type="GeneID" id="5973315"/>
<accession>Q0UQB4</accession>
<proteinExistence type="predicted"/>
<dbReference type="KEGG" id="pno:SNOG_06050"/>
<dbReference type="RefSeq" id="XP_001796438.1">
    <property type="nucleotide sequence ID" value="XM_001796386.1"/>
</dbReference>
<dbReference type="InParanoid" id="Q0UQB4"/>
<dbReference type="EMBL" id="CH445332">
    <property type="protein sequence ID" value="EAT87114.1"/>
    <property type="molecule type" value="Genomic_DNA"/>
</dbReference>
<feature type="compositionally biased region" description="Polar residues" evidence="1">
    <location>
        <begin position="18"/>
        <end position="28"/>
    </location>
</feature>
<dbReference type="AlphaFoldDB" id="Q0UQB4"/>
<sequence>MAAIAPTSKEAKRREWSTQRGESSSPNQAMIAGLFRGTKTVVLEGLGSVCRYIYRASRWQHRVSCFWMAARNLATPRRHHL</sequence>
<feature type="region of interest" description="Disordered" evidence="1">
    <location>
        <begin position="1"/>
        <end position="28"/>
    </location>
</feature>
<gene>
    <name evidence="2" type="ORF">SNOG_06050</name>
</gene>
<name>Q0UQB4_PHANO</name>
<reference evidence="3" key="1">
    <citation type="journal article" date="2007" name="Plant Cell">
        <title>Dothideomycete-plant interactions illuminated by genome sequencing and EST analysis of the wheat pathogen Stagonospora nodorum.</title>
        <authorList>
            <person name="Hane J.K."/>
            <person name="Lowe R.G."/>
            <person name="Solomon P.S."/>
            <person name="Tan K.C."/>
            <person name="Schoch C.L."/>
            <person name="Spatafora J.W."/>
            <person name="Crous P.W."/>
            <person name="Kodira C."/>
            <person name="Birren B.W."/>
            <person name="Galagan J.E."/>
            <person name="Torriani S.F."/>
            <person name="McDonald B.A."/>
            <person name="Oliver R.P."/>
        </authorList>
    </citation>
    <scope>NUCLEOTIDE SEQUENCE [LARGE SCALE GENOMIC DNA]</scope>
    <source>
        <strain evidence="3">SN15 / ATCC MYA-4574 / FGSC 10173</strain>
    </source>
</reference>
<protein>
    <submittedName>
        <fullName evidence="2">Uncharacterized protein</fullName>
    </submittedName>
</protein>
<evidence type="ECO:0000256" key="1">
    <source>
        <dbReference type="SAM" id="MobiDB-lite"/>
    </source>
</evidence>
<organism evidence="2 3">
    <name type="scientific">Phaeosphaeria nodorum (strain SN15 / ATCC MYA-4574 / FGSC 10173)</name>
    <name type="common">Glume blotch fungus</name>
    <name type="synonym">Parastagonospora nodorum</name>
    <dbReference type="NCBI Taxonomy" id="321614"/>
    <lineage>
        <taxon>Eukaryota</taxon>
        <taxon>Fungi</taxon>
        <taxon>Dikarya</taxon>
        <taxon>Ascomycota</taxon>
        <taxon>Pezizomycotina</taxon>
        <taxon>Dothideomycetes</taxon>
        <taxon>Pleosporomycetidae</taxon>
        <taxon>Pleosporales</taxon>
        <taxon>Pleosporineae</taxon>
        <taxon>Phaeosphaeriaceae</taxon>
        <taxon>Parastagonospora</taxon>
    </lineage>
</organism>
<dbReference type="Proteomes" id="UP000001055">
    <property type="component" value="Unassembled WGS sequence"/>
</dbReference>
<evidence type="ECO:0000313" key="2">
    <source>
        <dbReference type="EMBL" id="EAT87114.1"/>
    </source>
</evidence>